<evidence type="ECO:0000256" key="2">
    <source>
        <dbReference type="ARBA" id="ARBA00004167"/>
    </source>
</evidence>
<dbReference type="Pfam" id="PF00067">
    <property type="entry name" value="p450"/>
    <property type="match status" value="1"/>
</dbReference>
<dbReference type="GO" id="GO:0004497">
    <property type="term" value="F:monooxygenase activity"/>
    <property type="evidence" value="ECO:0007669"/>
    <property type="project" value="UniProtKB-KW"/>
</dbReference>
<reference evidence="15" key="1">
    <citation type="submission" date="2019-01" db="EMBL/GenBank/DDBJ databases">
        <title>Draft genome sequences of three monokaryotic isolates of the white-rot basidiomycete fungus Dichomitus squalens.</title>
        <authorList>
            <consortium name="DOE Joint Genome Institute"/>
            <person name="Lopez S.C."/>
            <person name="Andreopoulos B."/>
            <person name="Pangilinan J."/>
            <person name="Lipzen A."/>
            <person name="Riley R."/>
            <person name="Ahrendt S."/>
            <person name="Ng V."/>
            <person name="Barry K."/>
            <person name="Daum C."/>
            <person name="Grigoriev I.V."/>
            <person name="Hilden K.S."/>
            <person name="Makela M.R."/>
            <person name="de Vries R.P."/>
        </authorList>
    </citation>
    <scope>NUCLEOTIDE SEQUENCE [LARGE SCALE GENOMIC DNA]</scope>
    <source>
        <strain evidence="15">OM18370.1</strain>
    </source>
</reference>
<evidence type="ECO:0000256" key="1">
    <source>
        <dbReference type="ARBA" id="ARBA00001971"/>
    </source>
</evidence>
<evidence type="ECO:0000256" key="12">
    <source>
        <dbReference type="ARBA" id="ARBA00023136"/>
    </source>
</evidence>
<evidence type="ECO:0000256" key="5">
    <source>
        <dbReference type="ARBA" id="ARBA00022617"/>
    </source>
</evidence>
<keyword evidence="9 14" id="KW-0560">Oxidoreductase</keyword>
<comment type="subcellular location">
    <subcellularLocation>
        <location evidence="2">Membrane</location>
        <topology evidence="2">Single-pass membrane protein</topology>
    </subcellularLocation>
</comment>
<dbReference type="InterPro" id="IPR017972">
    <property type="entry name" value="Cyt_P450_CS"/>
</dbReference>
<evidence type="ECO:0000256" key="6">
    <source>
        <dbReference type="ARBA" id="ARBA00022692"/>
    </source>
</evidence>
<dbReference type="OrthoDB" id="1470350at2759"/>
<evidence type="ECO:0000256" key="11">
    <source>
        <dbReference type="ARBA" id="ARBA00023033"/>
    </source>
</evidence>
<gene>
    <name evidence="15" type="ORF">BD311DRAFT_780366</name>
</gene>
<evidence type="ECO:0000256" key="14">
    <source>
        <dbReference type="RuleBase" id="RU000461"/>
    </source>
</evidence>
<dbReference type="GO" id="GO:0020037">
    <property type="term" value="F:heme binding"/>
    <property type="evidence" value="ECO:0007669"/>
    <property type="project" value="InterPro"/>
</dbReference>
<evidence type="ECO:0000256" key="8">
    <source>
        <dbReference type="ARBA" id="ARBA00022989"/>
    </source>
</evidence>
<keyword evidence="6" id="KW-0812">Transmembrane</keyword>
<keyword evidence="5 13" id="KW-0349">Heme</keyword>
<dbReference type="InterPro" id="IPR001128">
    <property type="entry name" value="Cyt_P450"/>
</dbReference>
<dbReference type="Gene3D" id="1.10.630.10">
    <property type="entry name" value="Cytochrome P450"/>
    <property type="match status" value="1"/>
</dbReference>
<dbReference type="PRINTS" id="PR00385">
    <property type="entry name" value="P450"/>
</dbReference>
<dbReference type="PANTHER" id="PTHR46300">
    <property type="entry name" value="P450, PUTATIVE (EUROFUNG)-RELATED-RELATED"/>
    <property type="match status" value="1"/>
</dbReference>
<keyword evidence="7 13" id="KW-0479">Metal-binding</keyword>
<evidence type="ECO:0000313" key="15">
    <source>
        <dbReference type="EMBL" id="TBU25396.1"/>
    </source>
</evidence>
<proteinExistence type="inferred from homology"/>
<dbReference type="InterPro" id="IPR002401">
    <property type="entry name" value="Cyt_P450_E_grp-I"/>
</dbReference>
<keyword evidence="10 13" id="KW-0408">Iron</keyword>
<evidence type="ECO:0000256" key="4">
    <source>
        <dbReference type="ARBA" id="ARBA00010617"/>
    </source>
</evidence>
<dbReference type="InterPro" id="IPR036396">
    <property type="entry name" value="Cyt_P450_sf"/>
</dbReference>
<dbReference type="PANTHER" id="PTHR46300:SF7">
    <property type="entry name" value="P450, PUTATIVE (EUROFUNG)-RELATED"/>
    <property type="match status" value="1"/>
</dbReference>
<protein>
    <submittedName>
        <fullName evidence="15">Cytochrome P450</fullName>
    </submittedName>
</protein>
<accession>A0A4Q9MHL6</accession>
<evidence type="ECO:0000256" key="10">
    <source>
        <dbReference type="ARBA" id="ARBA00023004"/>
    </source>
</evidence>
<comment type="cofactor">
    <cofactor evidence="1 13">
        <name>heme</name>
        <dbReference type="ChEBI" id="CHEBI:30413"/>
    </cofactor>
</comment>
<keyword evidence="11 14" id="KW-0503">Monooxygenase</keyword>
<comment type="similarity">
    <text evidence="4 14">Belongs to the cytochrome P450 family.</text>
</comment>
<evidence type="ECO:0000256" key="3">
    <source>
        <dbReference type="ARBA" id="ARBA00005179"/>
    </source>
</evidence>
<sequence>MSKTYGDVMYLNVMGQPVVIVNTLRHATELLDKKAANLSSRPESAMFQLLGLNKYMVFMPYGRSLREHRRAFRGTYGPDAIVQWQPVQLKTARTLLRRLLASPKDFLSHLNLAIAETSMRVSYGIELKDDGSDREYYEMVERVRRIAEPLLHPGAYIMQAFPFLLHLPSWLPGLHIKRNAMEQRRDIDAITDKLYTVAATADENGSLRDSMVARILAAADTKDVHAAEVREMGRTLTAVAYVAGSDTTHAIMEAFFLAMAMHPDKQRKAQQELDAAVGPDRLPTFSDVGSLPYLKAVVKETLRWHIILPAGLPHVALADDEYEGYCIPAGTVVNQNIWAMSKDEREYPDPHAFVPERFLPSEGNPPARDPAEYVFGFGRRICPGRHFAEASLSIYCASVLHVFDVLPPSDERGRPVKMQYRPTDDMVS</sequence>
<comment type="pathway">
    <text evidence="3">Secondary metabolite biosynthesis.</text>
</comment>
<dbReference type="CDD" id="cd11065">
    <property type="entry name" value="CYP64-like"/>
    <property type="match status" value="1"/>
</dbReference>
<dbReference type="AlphaFoldDB" id="A0A4Q9MHL6"/>
<dbReference type="SUPFAM" id="SSF48264">
    <property type="entry name" value="Cytochrome P450"/>
    <property type="match status" value="1"/>
</dbReference>
<dbReference type="PRINTS" id="PR00463">
    <property type="entry name" value="EP450I"/>
</dbReference>
<evidence type="ECO:0000256" key="13">
    <source>
        <dbReference type="PIRSR" id="PIRSR602401-1"/>
    </source>
</evidence>
<keyword evidence="12" id="KW-0472">Membrane</keyword>
<dbReference type="EMBL" id="ML143462">
    <property type="protein sequence ID" value="TBU25396.1"/>
    <property type="molecule type" value="Genomic_DNA"/>
</dbReference>
<dbReference type="GO" id="GO:0016705">
    <property type="term" value="F:oxidoreductase activity, acting on paired donors, with incorporation or reduction of molecular oxygen"/>
    <property type="evidence" value="ECO:0007669"/>
    <property type="project" value="InterPro"/>
</dbReference>
<feature type="binding site" description="axial binding residue" evidence="13">
    <location>
        <position position="382"/>
    </location>
    <ligand>
        <name>heme</name>
        <dbReference type="ChEBI" id="CHEBI:30413"/>
    </ligand>
    <ligandPart>
        <name>Fe</name>
        <dbReference type="ChEBI" id="CHEBI:18248"/>
    </ligandPart>
</feature>
<dbReference type="GO" id="GO:0005506">
    <property type="term" value="F:iron ion binding"/>
    <property type="evidence" value="ECO:0007669"/>
    <property type="project" value="InterPro"/>
</dbReference>
<name>A0A4Q9MHL6_9APHY</name>
<keyword evidence="8" id="KW-1133">Transmembrane helix</keyword>
<evidence type="ECO:0000256" key="9">
    <source>
        <dbReference type="ARBA" id="ARBA00023002"/>
    </source>
</evidence>
<dbReference type="PROSITE" id="PS00086">
    <property type="entry name" value="CYTOCHROME_P450"/>
    <property type="match status" value="1"/>
</dbReference>
<evidence type="ECO:0000256" key="7">
    <source>
        <dbReference type="ARBA" id="ARBA00022723"/>
    </source>
</evidence>
<dbReference type="GO" id="GO:0016020">
    <property type="term" value="C:membrane"/>
    <property type="evidence" value="ECO:0007669"/>
    <property type="project" value="UniProtKB-SubCell"/>
</dbReference>
<organism evidence="15">
    <name type="scientific">Dichomitus squalens</name>
    <dbReference type="NCBI Taxonomy" id="114155"/>
    <lineage>
        <taxon>Eukaryota</taxon>
        <taxon>Fungi</taxon>
        <taxon>Dikarya</taxon>
        <taxon>Basidiomycota</taxon>
        <taxon>Agaricomycotina</taxon>
        <taxon>Agaricomycetes</taxon>
        <taxon>Polyporales</taxon>
        <taxon>Polyporaceae</taxon>
        <taxon>Dichomitus</taxon>
    </lineage>
</organism>
<dbReference type="InterPro" id="IPR050364">
    <property type="entry name" value="Cytochrome_P450_fung"/>
</dbReference>
<dbReference type="Proteomes" id="UP000292957">
    <property type="component" value="Unassembled WGS sequence"/>
</dbReference>